<comment type="caution">
    <text evidence="7">The sequence shown here is derived from an EMBL/GenBank/DDBJ whole genome shotgun (WGS) entry which is preliminary data.</text>
</comment>
<keyword evidence="8" id="KW-1185">Reference proteome</keyword>
<feature type="transmembrane region" description="Helical" evidence="5">
    <location>
        <begin position="12"/>
        <end position="30"/>
    </location>
</feature>
<dbReference type="Pfam" id="PF00892">
    <property type="entry name" value="EamA"/>
    <property type="match status" value="1"/>
</dbReference>
<evidence type="ECO:0000256" key="5">
    <source>
        <dbReference type="SAM" id="Phobius"/>
    </source>
</evidence>
<evidence type="ECO:0000259" key="6">
    <source>
        <dbReference type="Pfam" id="PF00892"/>
    </source>
</evidence>
<evidence type="ECO:0000313" key="8">
    <source>
        <dbReference type="Proteomes" id="UP001347796"/>
    </source>
</evidence>
<feature type="transmembrane region" description="Helical" evidence="5">
    <location>
        <begin position="45"/>
        <end position="65"/>
    </location>
</feature>
<dbReference type="PANTHER" id="PTHR23051:SF0">
    <property type="entry name" value="SOLUTE CARRIER FAMILY 35 MEMBER F5"/>
    <property type="match status" value="1"/>
</dbReference>
<feature type="domain" description="EamA" evidence="6">
    <location>
        <begin position="254"/>
        <end position="394"/>
    </location>
</feature>
<feature type="transmembrane region" description="Helical" evidence="5">
    <location>
        <begin position="251"/>
        <end position="272"/>
    </location>
</feature>
<comment type="subcellular location">
    <subcellularLocation>
        <location evidence="1">Membrane</location>
        <topology evidence="1">Multi-pass membrane protein</topology>
    </subcellularLocation>
</comment>
<evidence type="ECO:0000256" key="3">
    <source>
        <dbReference type="ARBA" id="ARBA00022989"/>
    </source>
</evidence>
<feature type="transmembrane region" description="Helical" evidence="5">
    <location>
        <begin position="377"/>
        <end position="396"/>
    </location>
</feature>
<evidence type="ECO:0000256" key="1">
    <source>
        <dbReference type="ARBA" id="ARBA00004141"/>
    </source>
</evidence>
<accession>A0AAN8IVP7</accession>
<dbReference type="PANTHER" id="PTHR23051">
    <property type="entry name" value="SOLUTE CARRIER FAMILY 35, MEMBER F5"/>
    <property type="match status" value="1"/>
</dbReference>
<evidence type="ECO:0000256" key="2">
    <source>
        <dbReference type="ARBA" id="ARBA00022692"/>
    </source>
</evidence>
<feature type="transmembrane region" description="Helical" evidence="5">
    <location>
        <begin position="166"/>
        <end position="184"/>
    </location>
</feature>
<keyword evidence="4 5" id="KW-0472">Membrane</keyword>
<feature type="transmembrane region" description="Helical" evidence="5">
    <location>
        <begin position="284"/>
        <end position="308"/>
    </location>
</feature>
<evidence type="ECO:0000256" key="4">
    <source>
        <dbReference type="ARBA" id="ARBA00023136"/>
    </source>
</evidence>
<gene>
    <name evidence="7" type="ORF">SNE40_023069</name>
</gene>
<dbReference type="AlphaFoldDB" id="A0AAN8IVP7"/>
<organism evidence="7 8">
    <name type="scientific">Patella caerulea</name>
    <name type="common">Rayed Mediterranean limpet</name>
    <dbReference type="NCBI Taxonomy" id="87958"/>
    <lineage>
        <taxon>Eukaryota</taxon>
        <taxon>Metazoa</taxon>
        <taxon>Spiralia</taxon>
        <taxon>Lophotrochozoa</taxon>
        <taxon>Mollusca</taxon>
        <taxon>Gastropoda</taxon>
        <taxon>Patellogastropoda</taxon>
        <taxon>Patelloidea</taxon>
        <taxon>Patellidae</taxon>
        <taxon>Patella</taxon>
    </lineage>
</organism>
<proteinExistence type="predicted"/>
<name>A0AAN8IVP7_PATCE</name>
<keyword evidence="3 5" id="KW-1133">Transmembrane helix</keyword>
<dbReference type="Proteomes" id="UP001347796">
    <property type="component" value="Unassembled WGS sequence"/>
</dbReference>
<dbReference type="GO" id="GO:0016020">
    <property type="term" value="C:membrane"/>
    <property type="evidence" value="ECO:0007669"/>
    <property type="project" value="UniProtKB-SubCell"/>
</dbReference>
<feature type="transmembrane region" description="Helical" evidence="5">
    <location>
        <begin position="227"/>
        <end position="245"/>
    </location>
</feature>
<feature type="transmembrane region" description="Helical" evidence="5">
    <location>
        <begin position="339"/>
        <end position="365"/>
    </location>
</feature>
<sequence>MFGLGGLSRVQRLILGIIVLLIVDVIWVASSELTEYIFNKYQKPFFTTFVKTGMMSVYLLGFIFWKPWRLQCKHVQKYGINGEQGEVEEHLGEPIYVPVKYDKNSGTDSDDSSGRRSIRFNNLSEVRQLSEVHAEDAVISRLSYSASLKAEEDRLNALSKLSVKQVAKLGFIFSVIWFFANFAYQEALLDTEAAIVNVLSSTSGLFTLVCAAVYPSSSSDRFSLSKLVAVMFSIGGVVVVSISDLNFEDEIPVGALWALCGAILYALYLVSLRRKVDHEDKLDIPMFFGFVGLFCSLIMWPGFLILHYSKSEEFVWPTKSQWFFITVNGLVGTVFSEFLWLWGCFLTSSLIGTLALGLTIPLTMIADSVMKEVKYTWRFYLGAVPIFASFFAISFLTHYENWDPVLVAFKKLLHCICKKRLKPRLRELDREQTESLIIGGGSNGS</sequence>
<protein>
    <recommendedName>
        <fullName evidence="6">EamA domain-containing protein</fullName>
    </recommendedName>
</protein>
<keyword evidence="2 5" id="KW-0812">Transmembrane</keyword>
<evidence type="ECO:0000313" key="7">
    <source>
        <dbReference type="EMBL" id="KAK6166350.1"/>
    </source>
</evidence>
<dbReference type="InterPro" id="IPR000620">
    <property type="entry name" value="EamA_dom"/>
</dbReference>
<dbReference type="EMBL" id="JAZGQO010000021">
    <property type="protein sequence ID" value="KAK6166350.1"/>
    <property type="molecule type" value="Genomic_DNA"/>
</dbReference>
<reference evidence="7 8" key="1">
    <citation type="submission" date="2024-01" db="EMBL/GenBank/DDBJ databases">
        <title>The genome of the rayed Mediterranean limpet Patella caerulea (Linnaeus, 1758).</title>
        <authorList>
            <person name="Anh-Thu Weber A."/>
            <person name="Halstead-Nussloch G."/>
        </authorList>
    </citation>
    <scope>NUCLEOTIDE SEQUENCE [LARGE SCALE GENOMIC DNA]</scope>
    <source>
        <strain evidence="7">AATW-2023a</strain>
        <tissue evidence="7">Whole specimen</tissue>
    </source>
</reference>
<feature type="transmembrane region" description="Helical" evidence="5">
    <location>
        <begin position="196"/>
        <end position="215"/>
    </location>
</feature>